<reference evidence="6" key="1">
    <citation type="submission" date="2015-11" db="EMBL/GenBank/DDBJ databases">
        <authorList>
            <person name="Varghese N."/>
        </authorList>
    </citation>
    <scope>NUCLEOTIDE SEQUENCE [LARGE SCALE GENOMIC DNA]</scope>
</reference>
<gene>
    <name evidence="5" type="ORF">JGI1_00760</name>
</gene>
<dbReference type="InterPro" id="IPR036388">
    <property type="entry name" value="WH-like_DNA-bd_sf"/>
</dbReference>
<accession>A0A0S4MZY9</accession>
<evidence type="ECO:0000313" key="5">
    <source>
        <dbReference type="EMBL" id="CUU03473.1"/>
    </source>
</evidence>
<evidence type="ECO:0000256" key="2">
    <source>
        <dbReference type="ARBA" id="ARBA00023125"/>
    </source>
</evidence>
<evidence type="ECO:0000256" key="1">
    <source>
        <dbReference type="ARBA" id="ARBA00023015"/>
    </source>
</evidence>
<organism evidence="5 6">
    <name type="scientific">Candidatus Thermokryptus mobilis</name>
    <dbReference type="NCBI Taxonomy" id="1643428"/>
    <lineage>
        <taxon>Bacteria</taxon>
        <taxon>Pseudomonadati</taxon>
        <taxon>Candidatus Kryptoniota</taxon>
        <taxon>Candidatus Thermokryptus</taxon>
    </lineage>
</organism>
<dbReference type="Pfam" id="PF01022">
    <property type="entry name" value="HTH_5"/>
    <property type="match status" value="1"/>
</dbReference>
<dbReference type="PANTHER" id="PTHR43132">
    <property type="entry name" value="ARSENICAL RESISTANCE OPERON REPRESSOR ARSR-RELATED"/>
    <property type="match status" value="1"/>
</dbReference>
<dbReference type="InterPro" id="IPR001845">
    <property type="entry name" value="HTH_ArsR_DNA-bd_dom"/>
</dbReference>
<dbReference type="GO" id="GO:0003700">
    <property type="term" value="F:DNA-binding transcription factor activity"/>
    <property type="evidence" value="ECO:0007669"/>
    <property type="project" value="InterPro"/>
</dbReference>
<proteinExistence type="predicted"/>
<feature type="domain" description="HTH arsR-type" evidence="4">
    <location>
        <begin position="2"/>
        <end position="96"/>
    </location>
</feature>
<dbReference type="GO" id="GO:0003677">
    <property type="term" value="F:DNA binding"/>
    <property type="evidence" value="ECO:0007669"/>
    <property type="project" value="UniProtKB-KW"/>
</dbReference>
<dbReference type="InterPro" id="IPR011991">
    <property type="entry name" value="ArsR-like_HTH"/>
</dbReference>
<dbReference type="InterPro" id="IPR036390">
    <property type="entry name" value="WH_DNA-bd_sf"/>
</dbReference>
<dbReference type="STRING" id="1643428.GCA_001442855_00739"/>
<dbReference type="EMBL" id="FAOO01000004">
    <property type="protein sequence ID" value="CUU03473.1"/>
    <property type="molecule type" value="Genomic_DNA"/>
</dbReference>
<dbReference type="Gene3D" id="1.10.10.10">
    <property type="entry name" value="Winged helix-like DNA-binding domain superfamily/Winged helix DNA-binding domain"/>
    <property type="match status" value="1"/>
</dbReference>
<dbReference type="PROSITE" id="PS50987">
    <property type="entry name" value="HTH_ARSR_2"/>
    <property type="match status" value="1"/>
</dbReference>
<evidence type="ECO:0000313" key="6">
    <source>
        <dbReference type="Proteomes" id="UP000320623"/>
    </source>
</evidence>
<dbReference type="SUPFAM" id="SSF46785">
    <property type="entry name" value="Winged helix' DNA-binding domain"/>
    <property type="match status" value="1"/>
</dbReference>
<dbReference type="NCBIfam" id="NF033788">
    <property type="entry name" value="HTH_metalloreg"/>
    <property type="match status" value="1"/>
</dbReference>
<dbReference type="Proteomes" id="UP000320623">
    <property type="component" value="Unassembled WGS sequence"/>
</dbReference>
<dbReference type="SMART" id="SM00418">
    <property type="entry name" value="HTH_ARSR"/>
    <property type="match status" value="1"/>
</dbReference>
<dbReference type="PANTHER" id="PTHR43132:SF2">
    <property type="entry name" value="ARSENICAL RESISTANCE OPERON REPRESSOR ARSR-RELATED"/>
    <property type="match status" value="1"/>
</dbReference>
<keyword evidence="3" id="KW-0804">Transcription</keyword>
<dbReference type="InterPro" id="IPR051011">
    <property type="entry name" value="Metal_resp_trans_reg"/>
</dbReference>
<name>A0A0S4MZY9_9BACT</name>
<keyword evidence="6" id="KW-1185">Reference proteome</keyword>
<keyword evidence="1" id="KW-0805">Transcription regulation</keyword>
<evidence type="ECO:0000256" key="3">
    <source>
        <dbReference type="ARBA" id="ARBA00023163"/>
    </source>
</evidence>
<keyword evidence="2" id="KW-0238">DNA-binding</keyword>
<sequence>MGKTIDLNNFVDMFKALGHPIRLRIIFELMESERSVSELWHLLGVSQTLVSQHLAVLRHSGIIKSFRRGNTVYYSILNPIVVEIFKLIQKKLKGGKKYVS</sequence>
<dbReference type="PRINTS" id="PR00778">
    <property type="entry name" value="HTHARSR"/>
</dbReference>
<evidence type="ECO:0000259" key="4">
    <source>
        <dbReference type="PROSITE" id="PS50987"/>
    </source>
</evidence>
<protein>
    <submittedName>
        <fullName evidence="5">ArsR family transcriptional regulator</fullName>
    </submittedName>
</protein>
<dbReference type="CDD" id="cd00090">
    <property type="entry name" value="HTH_ARSR"/>
    <property type="match status" value="1"/>
</dbReference>
<dbReference type="AlphaFoldDB" id="A0A0S4MZY9"/>